<evidence type="ECO:0000256" key="4">
    <source>
        <dbReference type="ARBA" id="ARBA00019595"/>
    </source>
</evidence>
<dbReference type="STRING" id="331113.SNE_A02570"/>
<dbReference type="OrthoDB" id="9800680at2"/>
<feature type="site" description="Participates in a stacking interaction with the thymidine ring of dTDP-4-oxo-6-deoxyglucose" evidence="6">
    <location>
        <position position="132"/>
    </location>
</feature>
<evidence type="ECO:0000256" key="1">
    <source>
        <dbReference type="ARBA" id="ARBA00001298"/>
    </source>
</evidence>
<proteinExistence type="inferred from homology"/>
<dbReference type="InterPro" id="IPR000888">
    <property type="entry name" value="RmlC-like"/>
</dbReference>
<dbReference type="GO" id="GO:0005829">
    <property type="term" value="C:cytosol"/>
    <property type="evidence" value="ECO:0007669"/>
    <property type="project" value="TreeGrafter"/>
</dbReference>
<evidence type="ECO:0000256" key="7">
    <source>
        <dbReference type="RuleBase" id="RU364069"/>
    </source>
</evidence>
<dbReference type="CDD" id="cd00438">
    <property type="entry name" value="cupin_RmlC"/>
    <property type="match status" value="1"/>
</dbReference>
<evidence type="ECO:0000256" key="3">
    <source>
        <dbReference type="ARBA" id="ARBA00012098"/>
    </source>
</evidence>
<dbReference type="GO" id="GO:0008830">
    <property type="term" value="F:dTDP-4-dehydrorhamnose 3,5-epimerase activity"/>
    <property type="evidence" value="ECO:0007669"/>
    <property type="project" value="UniProtKB-UniRule"/>
</dbReference>
<dbReference type="Gene3D" id="2.60.120.10">
    <property type="entry name" value="Jelly Rolls"/>
    <property type="match status" value="1"/>
</dbReference>
<dbReference type="eggNOG" id="COG1898">
    <property type="taxonomic scope" value="Bacteria"/>
</dbReference>
<dbReference type="GO" id="GO:0000271">
    <property type="term" value="P:polysaccharide biosynthetic process"/>
    <property type="evidence" value="ECO:0007669"/>
    <property type="project" value="TreeGrafter"/>
</dbReference>
<protein>
    <recommendedName>
        <fullName evidence="4 7">dTDP-4-dehydrorhamnose 3,5-epimerase</fullName>
        <ecNumber evidence="3 7">5.1.3.13</ecNumber>
    </recommendedName>
    <alternativeName>
        <fullName evidence="7">Thymidine diphospho-4-keto-rhamnose 3,5-epimerase</fullName>
    </alternativeName>
</protein>
<evidence type="ECO:0000256" key="6">
    <source>
        <dbReference type="PIRSR" id="PIRSR600888-3"/>
    </source>
</evidence>
<name>F8L5Y9_SIMNZ</name>
<dbReference type="NCBIfam" id="TIGR01221">
    <property type="entry name" value="rmlC"/>
    <property type="match status" value="1"/>
</dbReference>
<dbReference type="EMBL" id="FR872582">
    <property type="protein sequence ID" value="CCB88134.1"/>
    <property type="molecule type" value="Genomic_DNA"/>
</dbReference>
<sequence>MEIQELSLKDALLITPRLYRDERGFFFESYQQGLGLPSFVQDNHSYSKKGVIRGMHFQLSPMAQAKLVRVVVGQIYDVIVDIRIDSPTFGQWEGVYLDDKIHQQLFVPEGFAHGFQVISEEAHVLYKVTAPYHPQAERNFRFDDPEVGIEWPLKESIVSERDRNAPSMREATL</sequence>
<dbReference type="PANTHER" id="PTHR21047:SF2">
    <property type="entry name" value="THYMIDINE DIPHOSPHO-4-KETO-RHAMNOSE 3,5-EPIMERASE"/>
    <property type="match status" value="1"/>
</dbReference>
<dbReference type="EC" id="5.1.3.13" evidence="3 7"/>
<evidence type="ECO:0000256" key="5">
    <source>
        <dbReference type="PIRSR" id="PIRSR600888-1"/>
    </source>
</evidence>
<feature type="active site" description="Proton donor" evidence="5">
    <location>
        <position position="126"/>
    </location>
</feature>
<comment type="similarity">
    <text evidence="7">Belongs to the dTDP-4-dehydrorhamnose 3,5-epimerase family.</text>
</comment>
<evidence type="ECO:0000313" key="8">
    <source>
        <dbReference type="EMBL" id="CCB88134.1"/>
    </source>
</evidence>
<dbReference type="InterPro" id="IPR014710">
    <property type="entry name" value="RmlC-like_jellyroll"/>
</dbReference>
<dbReference type="UniPathway" id="UPA00124"/>
<dbReference type="Proteomes" id="UP000000496">
    <property type="component" value="Chromosome gsn.131"/>
</dbReference>
<organism evidence="8 9">
    <name type="scientific">Simkania negevensis (strain ATCC VR-1471 / DSM 27360 / Z)</name>
    <dbReference type="NCBI Taxonomy" id="331113"/>
    <lineage>
        <taxon>Bacteria</taxon>
        <taxon>Pseudomonadati</taxon>
        <taxon>Chlamydiota</taxon>
        <taxon>Chlamydiia</taxon>
        <taxon>Parachlamydiales</taxon>
        <taxon>Simkaniaceae</taxon>
        <taxon>Simkania</taxon>
    </lineage>
</organism>
<feature type="active site" description="Proton acceptor" evidence="5">
    <location>
        <position position="56"/>
    </location>
</feature>
<accession>F8L5Y9</accession>
<dbReference type="AlphaFoldDB" id="F8L5Y9"/>
<comment type="function">
    <text evidence="2 7">Catalyzes the epimerization of the C3' and C5'positions of dTDP-6-deoxy-D-xylo-4-hexulose, forming dTDP-6-deoxy-L-lyxo-4-hexulose.</text>
</comment>
<comment type="pathway">
    <text evidence="7">Carbohydrate biosynthesis; dTDP-L-rhamnose biosynthesis.</text>
</comment>
<dbReference type="InterPro" id="IPR011051">
    <property type="entry name" value="RmlC_Cupin_sf"/>
</dbReference>
<dbReference type="RefSeq" id="WP_013942601.1">
    <property type="nucleotide sequence ID" value="NC_015713.1"/>
</dbReference>
<reference evidence="8 9" key="2">
    <citation type="journal article" date="2011" name="Mol. Biol. Evol.">
        <title>Unity in variety--the pan-genome of the Chlamydiae.</title>
        <authorList>
            <person name="Collingro A."/>
            <person name="Tischler P."/>
            <person name="Weinmaier T."/>
            <person name="Penz T."/>
            <person name="Heinz E."/>
            <person name="Brunham R.C."/>
            <person name="Read T.D."/>
            <person name="Bavoil P.M."/>
            <person name="Sachse K."/>
            <person name="Kahane S."/>
            <person name="Friedman M.G."/>
            <person name="Rattei T."/>
            <person name="Myers G.S."/>
            <person name="Horn M."/>
        </authorList>
    </citation>
    <scope>NUCLEOTIDE SEQUENCE [LARGE SCALE GENOMIC DNA]</scope>
    <source>
        <strain evidence="9">ATCC VR-1471 / Z</strain>
    </source>
</reference>
<keyword evidence="9" id="KW-1185">Reference proteome</keyword>
<dbReference type="HOGENOM" id="CLU_090940_1_1_0"/>
<reference key="1">
    <citation type="journal article" date="2011" name="Mol. Biol. Evol.">
        <title>Unity in variety -- the pan-genome of the Chlamydiae.</title>
        <authorList>
            <person name="Collingro A."/>
            <person name="Tischler P."/>
            <person name="Weinmaier T."/>
            <person name="Penz T."/>
            <person name="Heinz E."/>
            <person name="Brunham R.C."/>
            <person name="Read T.D."/>
            <person name="Bavoil P.M."/>
            <person name="Sachse K."/>
            <person name="Kahane S."/>
            <person name="Friedman M.G."/>
            <person name="Rattei T."/>
            <person name="Myers G.S.A."/>
            <person name="Horn M."/>
        </authorList>
    </citation>
    <scope>NUCLEOTIDE SEQUENCE</scope>
    <source>
        <strain>Z</strain>
    </source>
</reference>
<dbReference type="GO" id="GO:0019305">
    <property type="term" value="P:dTDP-rhamnose biosynthetic process"/>
    <property type="evidence" value="ECO:0007669"/>
    <property type="project" value="UniProtKB-UniRule"/>
</dbReference>
<dbReference type="PANTHER" id="PTHR21047">
    <property type="entry name" value="DTDP-6-DEOXY-D-GLUCOSE-3,5 EPIMERASE"/>
    <property type="match status" value="1"/>
</dbReference>
<dbReference type="Pfam" id="PF00908">
    <property type="entry name" value="dTDP_sugar_isom"/>
    <property type="match status" value="1"/>
</dbReference>
<comment type="catalytic activity">
    <reaction evidence="1 7">
        <text>dTDP-4-dehydro-6-deoxy-alpha-D-glucose = dTDP-4-dehydro-beta-L-rhamnose</text>
        <dbReference type="Rhea" id="RHEA:16969"/>
        <dbReference type="ChEBI" id="CHEBI:57649"/>
        <dbReference type="ChEBI" id="CHEBI:62830"/>
        <dbReference type="EC" id="5.1.3.13"/>
    </reaction>
</comment>
<dbReference type="KEGG" id="sng:SNE_A02570"/>
<gene>
    <name evidence="8" type="primary">rfbC-A</name>
    <name evidence="8" type="ordered locus">SNE_A02570</name>
</gene>
<dbReference type="SUPFAM" id="SSF51182">
    <property type="entry name" value="RmlC-like cupins"/>
    <property type="match status" value="1"/>
</dbReference>
<evidence type="ECO:0000256" key="2">
    <source>
        <dbReference type="ARBA" id="ARBA00001997"/>
    </source>
</evidence>
<keyword evidence="7 8" id="KW-0413">Isomerase</keyword>
<comment type="subunit">
    <text evidence="7">Homodimer.</text>
</comment>
<evidence type="ECO:0000313" key="9">
    <source>
        <dbReference type="Proteomes" id="UP000000496"/>
    </source>
</evidence>